<organism evidence="16 17">
    <name type="scientific">Lasiosphaeria hispida</name>
    <dbReference type="NCBI Taxonomy" id="260671"/>
    <lineage>
        <taxon>Eukaryota</taxon>
        <taxon>Fungi</taxon>
        <taxon>Dikarya</taxon>
        <taxon>Ascomycota</taxon>
        <taxon>Pezizomycotina</taxon>
        <taxon>Sordariomycetes</taxon>
        <taxon>Sordariomycetidae</taxon>
        <taxon>Sordariales</taxon>
        <taxon>Lasiosphaeriaceae</taxon>
        <taxon>Lasiosphaeria</taxon>
    </lineage>
</organism>
<dbReference type="Gene3D" id="6.10.20.40">
    <property type="entry name" value="TEA/ATTS domain"/>
    <property type="match status" value="1"/>
</dbReference>
<evidence type="ECO:0000256" key="3">
    <source>
        <dbReference type="ARBA" id="ARBA00008421"/>
    </source>
</evidence>
<dbReference type="PANTHER" id="PTHR48025">
    <property type="entry name" value="OS02G0815200 PROTEIN"/>
    <property type="match status" value="1"/>
</dbReference>
<feature type="non-terminal residue" evidence="16">
    <location>
        <position position="1755"/>
    </location>
</feature>
<dbReference type="InterPro" id="IPR012677">
    <property type="entry name" value="Nucleotide-bd_a/b_plait_sf"/>
</dbReference>
<feature type="compositionally biased region" description="Basic residues" evidence="13">
    <location>
        <begin position="1425"/>
        <end position="1435"/>
    </location>
</feature>
<evidence type="ECO:0000259" key="15">
    <source>
        <dbReference type="PROSITE" id="PS51088"/>
    </source>
</evidence>
<evidence type="ECO:0000256" key="13">
    <source>
        <dbReference type="SAM" id="MobiDB-lite"/>
    </source>
</evidence>
<keyword evidence="5" id="KW-0698">rRNA processing</keyword>
<dbReference type="Pfam" id="PF01285">
    <property type="entry name" value="TEA"/>
    <property type="match status" value="1"/>
</dbReference>
<evidence type="ECO:0000256" key="8">
    <source>
        <dbReference type="ARBA" id="ARBA00023242"/>
    </source>
</evidence>
<dbReference type="InterPro" id="IPR038096">
    <property type="entry name" value="TEA/ATTS_sf"/>
</dbReference>
<dbReference type="GO" id="GO:0003729">
    <property type="term" value="F:mRNA binding"/>
    <property type="evidence" value="ECO:0007669"/>
    <property type="project" value="TreeGrafter"/>
</dbReference>
<feature type="domain" description="TEA" evidence="15">
    <location>
        <begin position="1022"/>
        <end position="1110"/>
    </location>
</feature>
<feature type="region of interest" description="Disordered" evidence="13">
    <location>
        <begin position="1550"/>
        <end position="1593"/>
    </location>
</feature>
<feature type="region of interest" description="Disordered" evidence="13">
    <location>
        <begin position="275"/>
        <end position="307"/>
    </location>
</feature>
<evidence type="ECO:0000313" key="16">
    <source>
        <dbReference type="EMBL" id="KAK3341376.1"/>
    </source>
</evidence>
<comment type="subcellular location">
    <subcellularLocation>
        <location evidence="1">Nucleus</location>
    </subcellularLocation>
</comment>
<protein>
    <recommendedName>
        <fullName evidence="4">Multiple RNA-binding domain-containing protein 1</fullName>
    </recommendedName>
</protein>
<dbReference type="CDD" id="cd12565">
    <property type="entry name" value="RRM1_MRD1"/>
    <property type="match status" value="1"/>
</dbReference>
<dbReference type="FunFam" id="3.30.70.330:FF:000452">
    <property type="entry name" value="Multiple RNA-binding domain-containing protein 1"/>
    <property type="match status" value="1"/>
</dbReference>
<keyword evidence="7 11" id="KW-0694">RNA-binding</keyword>
<dbReference type="CDD" id="cd12568">
    <property type="entry name" value="RRM3_MRD1"/>
    <property type="match status" value="1"/>
</dbReference>
<evidence type="ECO:0000256" key="11">
    <source>
        <dbReference type="PROSITE-ProRule" id="PRU00176"/>
    </source>
</evidence>
<dbReference type="EMBL" id="JAUIQD010000008">
    <property type="protein sequence ID" value="KAK3341376.1"/>
    <property type="molecule type" value="Genomic_DNA"/>
</dbReference>
<gene>
    <name evidence="16" type="ORF">B0T25DRAFT_510453</name>
</gene>
<evidence type="ECO:0000256" key="9">
    <source>
        <dbReference type="ARBA" id="ARBA00023274"/>
    </source>
</evidence>
<evidence type="ECO:0000256" key="10">
    <source>
        <dbReference type="ARBA" id="ARBA00057379"/>
    </source>
</evidence>
<comment type="function">
    <text evidence="10">Involved in pre-rRNA processing.</text>
</comment>
<evidence type="ECO:0000256" key="4">
    <source>
        <dbReference type="ARBA" id="ARBA00013428"/>
    </source>
</evidence>
<name>A0AAJ0H6M9_9PEZI</name>
<dbReference type="GO" id="GO:0003700">
    <property type="term" value="F:DNA-binding transcription factor activity"/>
    <property type="evidence" value="ECO:0007669"/>
    <property type="project" value="InterPro"/>
</dbReference>
<dbReference type="Pfam" id="PF00076">
    <property type="entry name" value="RRM_1"/>
    <property type="match status" value="4"/>
</dbReference>
<feature type="domain" description="RRM" evidence="14">
    <location>
        <begin position="710"/>
        <end position="787"/>
    </location>
</feature>
<accession>A0AAJ0H6M9</accession>
<comment type="caution">
    <text evidence="16">The sequence shown here is derived from an EMBL/GenBank/DDBJ whole genome shotgun (WGS) entry which is preliminary data.</text>
</comment>
<feature type="region of interest" description="Disordered" evidence="13">
    <location>
        <begin position="1420"/>
        <end position="1456"/>
    </location>
</feature>
<feature type="region of interest" description="Disordered" evidence="13">
    <location>
        <begin position="152"/>
        <end position="217"/>
    </location>
</feature>
<dbReference type="Gene3D" id="3.30.70.330">
    <property type="match status" value="5"/>
</dbReference>
<keyword evidence="17" id="KW-1185">Reference proteome</keyword>
<dbReference type="SMART" id="SM00426">
    <property type="entry name" value="TEA"/>
    <property type="match status" value="1"/>
</dbReference>
<dbReference type="InterPro" id="IPR050502">
    <property type="entry name" value="Euk_RNA-bind_prot"/>
</dbReference>
<feature type="domain" description="RRM" evidence="14">
    <location>
        <begin position="315"/>
        <end position="391"/>
    </location>
</feature>
<dbReference type="PANTHER" id="PTHR48025:SF1">
    <property type="entry name" value="RRM DOMAIN-CONTAINING PROTEIN"/>
    <property type="match status" value="1"/>
</dbReference>
<keyword evidence="9" id="KW-0687">Ribonucleoprotein</keyword>
<evidence type="ECO:0000313" key="17">
    <source>
        <dbReference type="Proteomes" id="UP001275084"/>
    </source>
</evidence>
<feature type="DNA-binding region" description="TEA" evidence="12">
    <location>
        <begin position="1022"/>
        <end position="1110"/>
    </location>
</feature>
<feature type="domain" description="RRM" evidence="14">
    <location>
        <begin position="15"/>
        <end position="88"/>
    </location>
</feature>
<dbReference type="InterPro" id="IPR000818">
    <property type="entry name" value="TEA/ATTS_dom"/>
</dbReference>
<dbReference type="InterPro" id="IPR035979">
    <property type="entry name" value="RBD_domain_sf"/>
</dbReference>
<evidence type="ECO:0000256" key="7">
    <source>
        <dbReference type="ARBA" id="ARBA00022884"/>
    </source>
</evidence>
<evidence type="ECO:0000256" key="6">
    <source>
        <dbReference type="ARBA" id="ARBA00022737"/>
    </source>
</evidence>
<dbReference type="GO" id="GO:0005634">
    <property type="term" value="C:nucleus"/>
    <property type="evidence" value="ECO:0007669"/>
    <property type="project" value="UniProtKB-SubCell"/>
</dbReference>
<evidence type="ECO:0000259" key="14">
    <source>
        <dbReference type="PROSITE" id="PS50102"/>
    </source>
</evidence>
<sequence>MSAGQAETMAGEETSRIFVKNLPPNITEADFRKHFSAHGREVTDVKLIPQRRIGFVGYKSHEDAAKAVKYFNRSFIRMSRVAVDFAKPIADSTVRPVAKAPLARDTSKVIPITARIPAVEAKEDTDATQKKRKRDVVDDADFKLQEFLEVMGHPLKKSRDQQDPDGSVQPAPPPAVPVAGEESDDEYEDIPSRPSKRAHTEEASREEAVATPQASLTLPAVQSSGVAMGEVPQVTGAATDDDWLRSRTNRVLDLLDPDDPAFPTRQAAAVAAAVPASEPPVAGTSEEQTPDAEQEHTARGGGGSDQPVALIQDTARLFLRNLSYKVTEDDIREHFGAFGTLEEVNLPLDSRGQSKGFAMVQFEQPESAMAAFQTDGATFQGRIIHILPAAAKRESKLDEFAISKLPLKKQQLLKKKAEAASTTFNWNSLFMSQDAVNTAIAERLGVTKHELLNPTDASAAVKQAVAETTVIQEAKAYFAANGVNIEAFKSQQRGDTSILVKNIRHTTIEELRQLFEEHGTVLRVLMPPSGTTAIVQFAQPAHCRAAFTRKAYSRFKESILFLEKGPKALFVDNVAPPEDRPAGVQKATVADLLERDDGGDQLETGSLFVRNLNFSTTTDGLTDAFKALDGFVSAKVKTKTDPKKPGQVLSMGFGFCAFKTKEHAQAALQVMDGAVLDGHRLIVKASHRGLDAAEEQRQKDVAKRNAGQRTKLVIKNLPFEVSKKDVRTLFGTYGKLVAIRIPKKLNHTSRGFAFAEFSTAKEALNALNSLKDTHLLGRRLVIDFAEADEVDPEEQIKVMEKKMRGQVNKVALQELTGRGRTKINIDACWVWKCAHSPTCYYQLGDLGKRVAAVFIGPWTQGGVPFPCVRVYALLPGGPAQRASPTGSGWHMPSAMELPLRLPVLPPHCYSSTPEYAPENGYGHPISRPPLGESTGNARHSQGGALVRSSYVQRMDPLSSMTTSIPTPLMVPTQALGSTYDSHVLSRQGERHQLQNRLGRRRRDDANPLWLYWQQFETYRKKQDEKDDKQDKKWPQVLEWGFLDVPHIGRKKWSVRGKESPFGRNMLLCEYLWYYYLKSLPPNQSPDPALKRSRKQVSSHIQVVKNIFKNHRCCHIFLPKEHTQTSGKGKERDKDNDKGQIDSALLKRHPVMIALSEGRLPDERPNFEYVTRILALNDHVAVRPKRCWIFVSHPDVAVREDGSGYLQASGDRLGRDEFPHLERNLEREKWAKEEQQIFKGALLHEFTKDMTQTFSSTLREATQGWKTTFPDLHQRLETVVAANARVDPLTAESELDIFHLHVVMDLNEKRRFPSQAELNSWVEINIEKPHLLNHRWKVETRLARPPELSYSSEDSGPEPLYETSAEIAIQYQHRPGCDGSRRGGDRCHCMPQHCRRDWVTVPFPADVWALTLSNCAEYPAHPQAAPRRRAKKAKTLVKREDDSSEGPRPSADTQPTQMDLVPKIAMVQEIWSCPSEASQERNLDGGTEAQNNARWSRRALIIWTFETAHSIDKKDGKLCTAQGGKTTWRFLTILDPISEYHLQNSILEGLSEDRRGPRAHSDSAASARHAIPSGSATAAATRDSITSPNPAYQHQHHLAASMGENFATGWETPDGLQLAHSAQAAYDAHLMANSASGSAGSAVATPTGYGLLDAYGGHGGLATPPPTASLNSSFAHSFGGSSNNADHLTSYMAPTAGMDHGSQTLADGLPHVANPYLTANPSGFDVASYNEVHSHMAAWGGSSVTGIEASTWPNGY</sequence>
<evidence type="ECO:0000256" key="2">
    <source>
        <dbReference type="ARBA" id="ARBA00008033"/>
    </source>
</evidence>
<evidence type="ECO:0000256" key="1">
    <source>
        <dbReference type="ARBA" id="ARBA00004123"/>
    </source>
</evidence>
<dbReference type="PROSITE" id="PS51088">
    <property type="entry name" value="TEA_2"/>
    <property type="match status" value="1"/>
</dbReference>
<keyword evidence="6" id="KW-0677">Repeat</keyword>
<dbReference type="SUPFAM" id="SSF54928">
    <property type="entry name" value="RNA-binding domain, RBD"/>
    <property type="match status" value="4"/>
</dbReference>
<dbReference type="InterPro" id="IPR034482">
    <property type="entry name" value="Mrd1_RRM3"/>
</dbReference>
<feature type="compositionally biased region" description="Basic and acidic residues" evidence="13">
    <location>
        <begin position="1550"/>
        <end position="1560"/>
    </location>
</feature>
<dbReference type="GO" id="GO:1990904">
    <property type="term" value="C:ribonucleoprotein complex"/>
    <property type="evidence" value="ECO:0007669"/>
    <property type="project" value="UniProtKB-KW"/>
</dbReference>
<reference evidence="16" key="2">
    <citation type="submission" date="2023-06" db="EMBL/GenBank/DDBJ databases">
        <authorList>
            <consortium name="Lawrence Berkeley National Laboratory"/>
            <person name="Haridas S."/>
            <person name="Hensen N."/>
            <person name="Bonometti L."/>
            <person name="Westerberg I."/>
            <person name="Brannstrom I.O."/>
            <person name="Guillou S."/>
            <person name="Cros-Aarteil S."/>
            <person name="Calhoun S."/>
            <person name="Kuo A."/>
            <person name="Mondo S."/>
            <person name="Pangilinan J."/>
            <person name="Riley R."/>
            <person name="Labutti K."/>
            <person name="Andreopoulos B."/>
            <person name="Lipzen A."/>
            <person name="Chen C."/>
            <person name="Yanf M."/>
            <person name="Daum C."/>
            <person name="Ng V."/>
            <person name="Clum A."/>
            <person name="Steindorff A."/>
            <person name="Ohm R."/>
            <person name="Martin F."/>
            <person name="Silar P."/>
            <person name="Natvig D."/>
            <person name="Lalanne C."/>
            <person name="Gautier V."/>
            <person name="Ament-Velasquez S.L."/>
            <person name="Kruys A."/>
            <person name="Hutchinson M.I."/>
            <person name="Powell A.J."/>
            <person name="Barry K."/>
            <person name="Miller A.N."/>
            <person name="Grigoriev I.V."/>
            <person name="Debuchy R."/>
            <person name="Gladieux P."/>
            <person name="Thoren M.H."/>
            <person name="Johannesson H."/>
        </authorList>
    </citation>
    <scope>NUCLEOTIDE SEQUENCE</scope>
    <source>
        <strain evidence="16">CBS 955.72</strain>
    </source>
</reference>
<feature type="domain" description="RRM" evidence="14">
    <location>
        <begin position="605"/>
        <end position="688"/>
    </location>
</feature>
<dbReference type="Proteomes" id="UP001275084">
    <property type="component" value="Unassembled WGS sequence"/>
</dbReference>
<reference evidence="16" key="1">
    <citation type="journal article" date="2023" name="Mol. Phylogenet. Evol.">
        <title>Genome-scale phylogeny and comparative genomics of the fungal order Sordariales.</title>
        <authorList>
            <person name="Hensen N."/>
            <person name="Bonometti L."/>
            <person name="Westerberg I."/>
            <person name="Brannstrom I.O."/>
            <person name="Guillou S."/>
            <person name="Cros-Aarteil S."/>
            <person name="Calhoun S."/>
            <person name="Haridas S."/>
            <person name="Kuo A."/>
            <person name="Mondo S."/>
            <person name="Pangilinan J."/>
            <person name="Riley R."/>
            <person name="LaButti K."/>
            <person name="Andreopoulos B."/>
            <person name="Lipzen A."/>
            <person name="Chen C."/>
            <person name="Yan M."/>
            <person name="Daum C."/>
            <person name="Ng V."/>
            <person name="Clum A."/>
            <person name="Steindorff A."/>
            <person name="Ohm R.A."/>
            <person name="Martin F."/>
            <person name="Silar P."/>
            <person name="Natvig D.O."/>
            <person name="Lalanne C."/>
            <person name="Gautier V."/>
            <person name="Ament-Velasquez S.L."/>
            <person name="Kruys A."/>
            <person name="Hutchinson M.I."/>
            <person name="Powell A.J."/>
            <person name="Barry K."/>
            <person name="Miller A.N."/>
            <person name="Grigoriev I.V."/>
            <person name="Debuchy R."/>
            <person name="Gladieux P."/>
            <person name="Hiltunen Thoren M."/>
            <person name="Johannesson H."/>
        </authorList>
    </citation>
    <scope>NUCLEOTIDE SEQUENCE</scope>
    <source>
        <strain evidence="16">CBS 955.72</strain>
    </source>
</reference>
<evidence type="ECO:0000256" key="12">
    <source>
        <dbReference type="PROSITE-ProRule" id="PRU00505"/>
    </source>
</evidence>
<comment type="similarity">
    <text evidence="3">Belongs to the TEC1 family.</text>
</comment>
<comment type="similarity">
    <text evidence="2">Belongs to the RRM MRD1 family.</text>
</comment>
<dbReference type="PROSITE" id="PS50102">
    <property type="entry name" value="RRM"/>
    <property type="match status" value="4"/>
</dbReference>
<evidence type="ECO:0000256" key="5">
    <source>
        <dbReference type="ARBA" id="ARBA00022552"/>
    </source>
</evidence>
<feature type="compositionally biased region" description="Basic and acidic residues" evidence="13">
    <location>
        <begin position="198"/>
        <end position="208"/>
    </location>
</feature>
<dbReference type="GO" id="GO:0006364">
    <property type="term" value="P:rRNA processing"/>
    <property type="evidence" value="ECO:0007669"/>
    <property type="project" value="UniProtKB-KW"/>
</dbReference>
<proteinExistence type="inferred from homology"/>
<dbReference type="FunFam" id="3.30.70.330:FF:000247">
    <property type="entry name" value="Multiple RNA-binding domain-containing protein 1"/>
    <property type="match status" value="1"/>
</dbReference>
<dbReference type="InterPro" id="IPR000504">
    <property type="entry name" value="RRM_dom"/>
</dbReference>
<dbReference type="SMART" id="SM00360">
    <property type="entry name" value="RRM"/>
    <property type="match status" value="5"/>
</dbReference>
<keyword evidence="8" id="KW-0539">Nucleus</keyword>
<feature type="compositionally biased region" description="Polar residues" evidence="13">
    <location>
        <begin position="1573"/>
        <end position="1591"/>
    </location>
</feature>